<dbReference type="STRING" id="1419482.SAMN05444266_107397"/>
<dbReference type="Gene3D" id="3.40.50.1000">
    <property type="entry name" value="HAD superfamily/HAD-like"/>
    <property type="match status" value="1"/>
</dbReference>
<dbReference type="PANTHER" id="PTHR16504">
    <property type="entry name" value="5'(3')-DEOXYRIBONUCLEOTIDASE"/>
    <property type="match status" value="1"/>
</dbReference>
<dbReference type="SFLD" id="SFLDG01126">
    <property type="entry name" value="C1.2:_Nucleotidase_Like"/>
    <property type="match status" value="1"/>
</dbReference>
<evidence type="ECO:0000256" key="1">
    <source>
        <dbReference type="ARBA" id="ARBA00009589"/>
    </source>
</evidence>
<dbReference type="Proteomes" id="UP000184420">
    <property type="component" value="Unassembled WGS sequence"/>
</dbReference>
<keyword evidence="4" id="KW-1185">Reference proteome</keyword>
<dbReference type="GO" id="GO:0008253">
    <property type="term" value="F:5'-nucleotidase activity"/>
    <property type="evidence" value="ECO:0007669"/>
    <property type="project" value="InterPro"/>
</dbReference>
<dbReference type="SUPFAM" id="SSF56784">
    <property type="entry name" value="HAD-like"/>
    <property type="match status" value="1"/>
</dbReference>
<evidence type="ECO:0000256" key="2">
    <source>
        <dbReference type="PIRSR" id="PIRSR610708-1"/>
    </source>
</evidence>
<evidence type="ECO:0000313" key="4">
    <source>
        <dbReference type="Proteomes" id="UP000184420"/>
    </source>
</evidence>
<dbReference type="Gene3D" id="1.10.40.40">
    <property type="entry name" value="Deoxyribonucleotidase, domain 2"/>
    <property type="match status" value="1"/>
</dbReference>
<reference evidence="3 4" key="1">
    <citation type="submission" date="2016-11" db="EMBL/GenBank/DDBJ databases">
        <authorList>
            <person name="Jaros S."/>
            <person name="Januszkiewicz K."/>
            <person name="Wedrychowicz H."/>
        </authorList>
    </citation>
    <scope>NUCLEOTIDE SEQUENCE [LARGE SCALE GENOMIC DNA]</scope>
    <source>
        <strain evidence="3 4">DSM 27406</strain>
    </source>
</reference>
<dbReference type="GO" id="GO:0009223">
    <property type="term" value="P:pyrimidine deoxyribonucleotide catabolic process"/>
    <property type="evidence" value="ECO:0007669"/>
    <property type="project" value="TreeGrafter"/>
</dbReference>
<dbReference type="RefSeq" id="WP_073084499.1">
    <property type="nucleotide sequence ID" value="NZ_FRBL01000007.1"/>
</dbReference>
<protein>
    <submittedName>
        <fullName evidence="3">5'(3')-deoxyribonucleotidase</fullName>
    </submittedName>
</protein>
<comment type="similarity">
    <text evidence="1">Belongs to the 5'(3')-deoxyribonucleotidase family.</text>
</comment>
<dbReference type="InterPro" id="IPR036412">
    <property type="entry name" value="HAD-like_sf"/>
</dbReference>
<gene>
    <name evidence="3" type="ORF">SAMN05444266_107397</name>
</gene>
<feature type="active site" description="Proton donor" evidence="2">
    <location>
        <position position="9"/>
    </location>
</feature>
<name>A0A1M7HVC8_9BACT</name>
<dbReference type="EMBL" id="FRBL01000007">
    <property type="protein sequence ID" value="SHM32521.1"/>
    <property type="molecule type" value="Genomic_DNA"/>
</dbReference>
<dbReference type="AlphaFoldDB" id="A0A1M7HVC8"/>
<dbReference type="InterPro" id="IPR010708">
    <property type="entry name" value="5'(3')-deoxyribonucleotidase"/>
</dbReference>
<dbReference type="OrthoDB" id="278110at2"/>
<evidence type="ECO:0000313" key="3">
    <source>
        <dbReference type="EMBL" id="SHM32521.1"/>
    </source>
</evidence>
<feature type="active site" description="Nucleophile" evidence="2">
    <location>
        <position position="7"/>
    </location>
</feature>
<dbReference type="PANTHER" id="PTHR16504:SF4">
    <property type="entry name" value="5'(3')-DEOXYRIBONUCLEOTIDASE"/>
    <property type="match status" value="1"/>
</dbReference>
<proteinExistence type="inferred from homology"/>
<dbReference type="SFLD" id="SFLDS00003">
    <property type="entry name" value="Haloacid_Dehalogenase"/>
    <property type="match status" value="1"/>
</dbReference>
<dbReference type="InterPro" id="IPR023214">
    <property type="entry name" value="HAD_sf"/>
</dbReference>
<dbReference type="SFLD" id="SFLDG01146">
    <property type="entry name" value="C1.2.2"/>
    <property type="match status" value="1"/>
</dbReference>
<dbReference type="Pfam" id="PF06941">
    <property type="entry name" value="NT5C"/>
    <property type="match status" value="1"/>
</dbReference>
<organism evidence="3 4">
    <name type="scientific">Chitinophaga jiangningensis</name>
    <dbReference type="NCBI Taxonomy" id="1419482"/>
    <lineage>
        <taxon>Bacteria</taxon>
        <taxon>Pseudomonadati</taxon>
        <taxon>Bacteroidota</taxon>
        <taxon>Chitinophagia</taxon>
        <taxon>Chitinophagales</taxon>
        <taxon>Chitinophagaceae</taxon>
        <taxon>Chitinophaga</taxon>
    </lineage>
</organism>
<sequence length="179" mass="20733">MARIAIDMDNVMADLTAHMIHLYEQKHGVRVTRESLNGHPDGGGFPIEGETLKFIHEEGFFRSLPVMPDSQEVIKSLMDKHEVFIVSAATEFPLSLKEKIDWLGEHFPYISWRNVVLCGSKTIIEADYMIDDHDKNLRYFKGERLLFTAPHNILLNDYKRVNNWQEVAEYFQLTPALVK</sequence>
<accession>A0A1M7HVC8</accession>